<gene>
    <name evidence="1" type="ORF">HPB51_011543</name>
</gene>
<keyword evidence="2" id="KW-1185">Reference proteome</keyword>
<sequence length="94" mass="10438">MEEKALKKLGQGSQDYRVDNKNGLAVVQWFDRKADTLVSNFASVEPIETFKRYDPKAKKHNGVPHPCVVGAYNSVTGELINTTTKFHCINTPSG</sequence>
<accession>A0A9J6DMI4</accession>
<comment type="caution">
    <text evidence="1">The sequence shown here is derived from an EMBL/GenBank/DDBJ whole genome shotgun (WGS) entry which is preliminary data.</text>
</comment>
<dbReference type="PANTHER" id="PTHR47272:SF1">
    <property type="entry name" value="PIGGYBAC TRANSPOSABLE ELEMENT-DERIVED PROTEIN 3-LIKE"/>
    <property type="match status" value="1"/>
</dbReference>
<evidence type="ECO:0000313" key="2">
    <source>
        <dbReference type="Proteomes" id="UP000821866"/>
    </source>
</evidence>
<reference evidence="1" key="2">
    <citation type="submission" date="2021-09" db="EMBL/GenBank/DDBJ databases">
        <authorList>
            <person name="Jia N."/>
            <person name="Wang J."/>
            <person name="Shi W."/>
            <person name="Du L."/>
            <person name="Sun Y."/>
            <person name="Zhan W."/>
            <person name="Jiang J."/>
            <person name="Wang Q."/>
            <person name="Zhang B."/>
            <person name="Ji P."/>
            <person name="Sakyi L.B."/>
            <person name="Cui X."/>
            <person name="Yuan T."/>
            <person name="Jiang B."/>
            <person name="Yang W."/>
            <person name="Lam T.T.-Y."/>
            <person name="Chang Q."/>
            <person name="Ding S."/>
            <person name="Wang X."/>
            <person name="Zhu J."/>
            <person name="Ruan X."/>
            <person name="Zhao L."/>
            <person name="Wei J."/>
            <person name="Que T."/>
            <person name="Du C."/>
            <person name="Cheng J."/>
            <person name="Dai P."/>
            <person name="Han X."/>
            <person name="Huang E."/>
            <person name="Gao Y."/>
            <person name="Liu J."/>
            <person name="Shao H."/>
            <person name="Ye R."/>
            <person name="Li L."/>
            <person name="Wei W."/>
            <person name="Wang X."/>
            <person name="Wang C."/>
            <person name="Huo Q."/>
            <person name="Li W."/>
            <person name="Guo W."/>
            <person name="Chen H."/>
            <person name="Chen S."/>
            <person name="Zhou L."/>
            <person name="Zhou L."/>
            <person name="Ni X."/>
            <person name="Tian J."/>
            <person name="Zhou Y."/>
            <person name="Sheng Y."/>
            <person name="Liu T."/>
            <person name="Pan Y."/>
            <person name="Xia L."/>
            <person name="Li J."/>
            <person name="Zhao F."/>
            <person name="Cao W."/>
        </authorList>
    </citation>
    <scope>NUCLEOTIDE SEQUENCE</scope>
    <source>
        <strain evidence="1">Rmic-2018</strain>
        <tissue evidence="1">Larvae</tissue>
    </source>
</reference>
<dbReference type="AlphaFoldDB" id="A0A9J6DMI4"/>
<organism evidence="1 2">
    <name type="scientific">Rhipicephalus microplus</name>
    <name type="common">Cattle tick</name>
    <name type="synonym">Boophilus microplus</name>
    <dbReference type="NCBI Taxonomy" id="6941"/>
    <lineage>
        <taxon>Eukaryota</taxon>
        <taxon>Metazoa</taxon>
        <taxon>Ecdysozoa</taxon>
        <taxon>Arthropoda</taxon>
        <taxon>Chelicerata</taxon>
        <taxon>Arachnida</taxon>
        <taxon>Acari</taxon>
        <taxon>Parasitiformes</taxon>
        <taxon>Ixodida</taxon>
        <taxon>Ixodoidea</taxon>
        <taxon>Ixodidae</taxon>
        <taxon>Rhipicephalinae</taxon>
        <taxon>Rhipicephalus</taxon>
        <taxon>Boophilus</taxon>
    </lineage>
</organism>
<dbReference type="EMBL" id="JABSTU010000008">
    <property type="protein sequence ID" value="KAH8023217.1"/>
    <property type="molecule type" value="Genomic_DNA"/>
</dbReference>
<evidence type="ECO:0000313" key="1">
    <source>
        <dbReference type="EMBL" id="KAH8023217.1"/>
    </source>
</evidence>
<protein>
    <submittedName>
        <fullName evidence="1">Uncharacterized protein</fullName>
    </submittedName>
</protein>
<reference evidence="1" key="1">
    <citation type="journal article" date="2020" name="Cell">
        <title>Large-Scale Comparative Analyses of Tick Genomes Elucidate Their Genetic Diversity and Vector Capacities.</title>
        <authorList>
            <consortium name="Tick Genome and Microbiome Consortium (TIGMIC)"/>
            <person name="Jia N."/>
            <person name="Wang J."/>
            <person name="Shi W."/>
            <person name="Du L."/>
            <person name="Sun Y."/>
            <person name="Zhan W."/>
            <person name="Jiang J.F."/>
            <person name="Wang Q."/>
            <person name="Zhang B."/>
            <person name="Ji P."/>
            <person name="Bell-Sakyi L."/>
            <person name="Cui X.M."/>
            <person name="Yuan T.T."/>
            <person name="Jiang B.G."/>
            <person name="Yang W.F."/>
            <person name="Lam T.T."/>
            <person name="Chang Q.C."/>
            <person name="Ding S.J."/>
            <person name="Wang X.J."/>
            <person name="Zhu J.G."/>
            <person name="Ruan X.D."/>
            <person name="Zhao L."/>
            <person name="Wei J.T."/>
            <person name="Ye R.Z."/>
            <person name="Que T.C."/>
            <person name="Du C.H."/>
            <person name="Zhou Y.H."/>
            <person name="Cheng J.X."/>
            <person name="Dai P.F."/>
            <person name="Guo W.B."/>
            <person name="Han X.H."/>
            <person name="Huang E.J."/>
            <person name="Li L.F."/>
            <person name="Wei W."/>
            <person name="Gao Y.C."/>
            <person name="Liu J.Z."/>
            <person name="Shao H.Z."/>
            <person name="Wang X."/>
            <person name="Wang C.C."/>
            <person name="Yang T.C."/>
            <person name="Huo Q.B."/>
            <person name="Li W."/>
            <person name="Chen H.Y."/>
            <person name="Chen S.E."/>
            <person name="Zhou L.G."/>
            <person name="Ni X.B."/>
            <person name="Tian J.H."/>
            <person name="Sheng Y."/>
            <person name="Liu T."/>
            <person name="Pan Y.S."/>
            <person name="Xia L.Y."/>
            <person name="Li J."/>
            <person name="Zhao F."/>
            <person name="Cao W.C."/>
        </authorList>
    </citation>
    <scope>NUCLEOTIDE SEQUENCE</scope>
    <source>
        <strain evidence="1">Rmic-2018</strain>
    </source>
</reference>
<dbReference type="Proteomes" id="UP000821866">
    <property type="component" value="Chromosome 6"/>
</dbReference>
<proteinExistence type="predicted"/>
<dbReference type="PANTHER" id="PTHR47272">
    <property type="entry name" value="DDE_TNP_1_7 DOMAIN-CONTAINING PROTEIN"/>
    <property type="match status" value="1"/>
</dbReference>
<name>A0A9J6DMI4_RHIMP</name>